<feature type="non-terminal residue" evidence="2">
    <location>
        <position position="920"/>
    </location>
</feature>
<evidence type="ECO:0000313" key="2">
    <source>
        <dbReference type="EMBL" id="OQP47959.1"/>
    </source>
</evidence>
<dbReference type="Gene3D" id="3.40.50.300">
    <property type="entry name" value="P-loop containing nucleotide triphosphate hydrolases"/>
    <property type="match status" value="1"/>
</dbReference>
<dbReference type="EMBL" id="LWBP01000236">
    <property type="protein sequence ID" value="OQP47959.1"/>
    <property type="molecule type" value="Genomic_DNA"/>
</dbReference>
<evidence type="ECO:0000313" key="3">
    <source>
        <dbReference type="Proteomes" id="UP000192276"/>
    </source>
</evidence>
<gene>
    <name evidence="2" type="ORF">A4R26_31660</name>
</gene>
<feature type="domain" description="NACHT" evidence="1">
    <location>
        <begin position="274"/>
        <end position="470"/>
    </location>
</feature>
<dbReference type="InterPro" id="IPR007111">
    <property type="entry name" value="NACHT_NTPase"/>
</dbReference>
<name>A0A1V9EP83_9BACT</name>
<comment type="caution">
    <text evidence="2">The sequence shown here is derived from an EMBL/GenBank/DDBJ whole genome shotgun (WGS) entry which is preliminary data.</text>
</comment>
<proteinExistence type="predicted"/>
<protein>
    <recommendedName>
        <fullName evidence="1">NACHT domain-containing protein</fullName>
    </recommendedName>
</protein>
<dbReference type="PANTHER" id="PTHR46844">
    <property type="entry name" value="SLR5058 PROTEIN"/>
    <property type="match status" value="1"/>
</dbReference>
<keyword evidence="3" id="KW-1185">Reference proteome</keyword>
<dbReference type="STRING" id="550983.A4R26_31660"/>
<dbReference type="RefSeq" id="WP_081170395.1">
    <property type="nucleotide sequence ID" value="NZ_LWBP01000236.1"/>
</dbReference>
<dbReference type="Proteomes" id="UP000192276">
    <property type="component" value="Unassembled WGS sequence"/>
</dbReference>
<dbReference type="OrthoDB" id="1488560at2"/>
<dbReference type="Pfam" id="PF05729">
    <property type="entry name" value="NACHT"/>
    <property type="match status" value="1"/>
</dbReference>
<accession>A0A1V9EP83</accession>
<sequence length="920" mass="106827">MDYNFENLGDERFQEFCHCLLSKEFPNSQSFPVGQPDGGRDSAVYLLDSLKKEFFVFQVKFVRNPKLIQDVHKWLTEIVKGETAKINALIPKGAIKFFLLTNVNGTAHLDNGSIDKVNKILEENINVPSICWWRDDLARLFEKDPLFKWSFPEILNGQDILNSVLFQNLSENKDRRESVIKAYITDQYEMDNEVKFRQIDLQNRLLELFTDVPIRLKKHNEKDKTLKQTIGQIFRNQINVYSAEDSHALAIQERKSLGAAEFILHPSVQTEIKRILLEGGPGQGKSTISQYVCQVHRVRLLNIQSDTDLLPEHIKQSPIRLPFKLDLRHIAAWVEKKNPYKGTLSNEYFDKIWKNSLEAFLLGHINYHSQLEDFSTNDLIAVLKISPALFVFDGFDEIANIKVREQVIDFINKGISRMSANSESIQVIITSRPAAFSDSIGFSVDVYPHFELTDITPNITKEYVNKWIKASRLNHREATEIKRLVDEKLKMPHLKELAKSPMQLAIFISLLRTRGESLPNKRTALYDSYIELFFNRESEKNYLIRDKRDLIIDIHQYLAWILHSEAELYKNSGSIHIDALKARLKEYLQNEGHDTIIADELFDVMNERVCALVSRVQGTFEFEVQPLREYFCAKYLYNTAPHSPVGSERSGTKPDRFDAIARNFYWHNVARFFAGCFGKGELPMLIQKLKELQNDDLLKYTNYPRVLTSQILSDYVFTQYPLLLKDVVEIIIDGINVGNIINQGNRANTEPILLPNECGRIEVIKECFTQLKKFPTSDYASEMIGIINNNPYSTRILWEEYIPELQPRQLPIWLEYAYRLQILHKIDEGILIDMVERGEEKDVKRMLQLLVRGNRIDIINKKIEFKETFYKSILNAEYFIQHKKYSGNSLYCLSILINPFLLAHVHTIIRPGPSLLNFLE</sequence>
<reference evidence="3" key="1">
    <citation type="submission" date="2016-04" db="EMBL/GenBank/DDBJ databases">
        <authorList>
            <person name="Chen L."/>
            <person name="Zhuang W."/>
            <person name="Wang G."/>
        </authorList>
    </citation>
    <scope>NUCLEOTIDE SEQUENCE [LARGE SCALE GENOMIC DNA]</scope>
    <source>
        <strain evidence="3">208</strain>
    </source>
</reference>
<dbReference type="PANTHER" id="PTHR46844:SF1">
    <property type="entry name" value="SLR5058 PROTEIN"/>
    <property type="match status" value="1"/>
</dbReference>
<dbReference type="SUPFAM" id="SSF52540">
    <property type="entry name" value="P-loop containing nucleoside triphosphate hydrolases"/>
    <property type="match status" value="1"/>
</dbReference>
<dbReference type="InterPro" id="IPR027417">
    <property type="entry name" value="P-loop_NTPase"/>
</dbReference>
<evidence type="ECO:0000259" key="1">
    <source>
        <dbReference type="Pfam" id="PF05729"/>
    </source>
</evidence>
<dbReference type="AlphaFoldDB" id="A0A1V9EP83"/>
<organism evidence="2 3">
    <name type="scientific">Niastella populi</name>
    <dbReference type="NCBI Taxonomy" id="550983"/>
    <lineage>
        <taxon>Bacteria</taxon>
        <taxon>Pseudomonadati</taxon>
        <taxon>Bacteroidota</taxon>
        <taxon>Chitinophagia</taxon>
        <taxon>Chitinophagales</taxon>
        <taxon>Chitinophagaceae</taxon>
        <taxon>Niastella</taxon>
    </lineage>
</organism>